<evidence type="ECO:0000313" key="3">
    <source>
        <dbReference type="EMBL" id="KAF3888243.1"/>
    </source>
</evidence>
<feature type="compositionally biased region" description="Polar residues" evidence="1">
    <location>
        <begin position="62"/>
        <end position="73"/>
    </location>
</feature>
<comment type="caution">
    <text evidence="4">The sequence shown here is derived from an EMBL/GenBank/DDBJ whole genome shotgun (WGS) entry which is preliminary data.</text>
</comment>
<proteinExistence type="predicted"/>
<dbReference type="InterPro" id="IPR010328">
    <property type="entry name" value="DUF928"/>
</dbReference>
<protein>
    <submittedName>
        <fullName evidence="3">DUF928 domain-containing protein</fullName>
    </submittedName>
</protein>
<evidence type="ECO:0000256" key="2">
    <source>
        <dbReference type="SAM" id="SignalP"/>
    </source>
</evidence>
<feature type="signal peptide" evidence="2">
    <location>
        <begin position="1"/>
        <end position="34"/>
    </location>
</feature>
<keyword evidence="5" id="KW-1185">Reference proteome</keyword>
<feature type="chain" id="PRO_5036532861" evidence="2">
    <location>
        <begin position="35"/>
        <end position="252"/>
    </location>
</feature>
<evidence type="ECO:0000313" key="4">
    <source>
        <dbReference type="EMBL" id="KIE12848.1"/>
    </source>
</evidence>
<dbReference type="EMBL" id="JHEG02000019">
    <property type="protein sequence ID" value="KIE12848.1"/>
    <property type="molecule type" value="Genomic_DNA"/>
</dbReference>
<dbReference type="RefSeq" id="WP_038078951.1">
    <property type="nucleotide sequence ID" value="NZ_JHEG04000001.1"/>
</dbReference>
<reference evidence="4" key="1">
    <citation type="journal article" date="2015" name="Genome Announc.">
        <title>Draft Genome Sequence of Tolypothrix boutellei Strain VB521301.</title>
        <authorList>
            <person name="Chandrababunaidu M.M."/>
            <person name="Singh D."/>
            <person name="Sen D."/>
            <person name="Bhan S."/>
            <person name="Das S."/>
            <person name="Gupta A."/>
            <person name="Adhikary S.P."/>
            <person name="Tripathy S."/>
        </authorList>
    </citation>
    <scope>NUCLEOTIDE SEQUENCE</scope>
    <source>
        <strain evidence="4">VB521301</strain>
    </source>
</reference>
<reference evidence="3" key="2">
    <citation type="submission" date="2019-11" db="EMBL/GenBank/DDBJ databases">
        <title>Improved Assembly of Tolypothrix boutellei genome.</title>
        <authorList>
            <person name="Sarangi A.N."/>
            <person name="Mukherjee M."/>
            <person name="Ghosh S."/>
            <person name="Singh D."/>
            <person name="Das A."/>
            <person name="Kant S."/>
            <person name="Prusty A."/>
            <person name="Tripathy S."/>
        </authorList>
    </citation>
    <scope>NUCLEOTIDE SEQUENCE</scope>
    <source>
        <strain evidence="3">VB521301</strain>
    </source>
</reference>
<gene>
    <name evidence="4" type="ORF">DA73_0205035</name>
    <name evidence="3" type="ORF">DA73_0400024190</name>
</gene>
<organism evidence="4">
    <name type="scientific">Tolypothrix bouteillei VB521301</name>
    <dbReference type="NCBI Taxonomy" id="1479485"/>
    <lineage>
        <taxon>Bacteria</taxon>
        <taxon>Bacillati</taxon>
        <taxon>Cyanobacteriota</taxon>
        <taxon>Cyanophyceae</taxon>
        <taxon>Nostocales</taxon>
        <taxon>Tolypothrichaceae</taxon>
        <taxon>Tolypothrix</taxon>
    </lineage>
</organism>
<dbReference type="STRING" id="1479485.DA73_0205035"/>
<dbReference type="OrthoDB" id="536034at2"/>
<accession>A0A0C1RB22</accession>
<feature type="region of interest" description="Disordered" evidence="1">
    <location>
        <begin position="45"/>
        <end position="73"/>
    </location>
</feature>
<sequence length="252" mass="27452">MIGTKNIRLLLLSLSTALLLQSSVILNGITPAFALKVKFEPPKSEPAPKITIGGGRRDNGTCDGQSNTTNSRMTGANTAEKLTALLPSTHLGLTLTSHPTFLVYVPKTSAKVLEFTLEDEAGEGIYQTKINLKGVPGIVSFSLPKTEPALEVGKDYRWVVSIICQQTGPTNPFIEGLVRRSPVNATLTNRINKAKPLEQIVLYSQSGYWFEALTNLANLRLSQPQNREIKTAWNELLESVDLNAIANAPLQK</sequence>
<dbReference type="Pfam" id="PF06051">
    <property type="entry name" value="DUF928"/>
    <property type="match status" value="1"/>
</dbReference>
<dbReference type="EMBL" id="JHEG04000001">
    <property type="protein sequence ID" value="KAF3888243.1"/>
    <property type="molecule type" value="Genomic_DNA"/>
</dbReference>
<evidence type="ECO:0000256" key="1">
    <source>
        <dbReference type="SAM" id="MobiDB-lite"/>
    </source>
</evidence>
<dbReference type="Proteomes" id="UP000029738">
    <property type="component" value="Unassembled WGS sequence"/>
</dbReference>
<dbReference type="AlphaFoldDB" id="A0A0C1RB22"/>
<evidence type="ECO:0000313" key="5">
    <source>
        <dbReference type="Proteomes" id="UP000029738"/>
    </source>
</evidence>
<name>A0A0C1RB22_9CYAN</name>
<keyword evidence="2" id="KW-0732">Signal</keyword>